<gene>
    <name evidence="1" type="ORF">ACEVAQ_04180</name>
</gene>
<accession>A0ABW7M8J6</accession>
<dbReference type="RefSeq" id="WP_395272267.1">
    <property type="nucleotide sequence ID" value="NZ_JBHEGD010000001.1"/>
</dbReference>
<name>A0ABW7M8J6_9GAMM</name>
<protein>
    <recommendedName>
        <fullName evidence="3">Capsule polysaccharide biosynthesis protein</fullName>
    </recommendedName>
</protein>
<sequence length="479" mass="52492">MLTENEVAQQLADAEASHGLFSFTLGGVSLWRLLRAPVGHSLQGLGLQARGQGGRLFLISRGLRSLLGLCRILLGGRRLFVVKSYSSALRAQAPDGYADIYFDALLEQVSGGSKWSFCNSTALAERESRARIRIELDVTFIQIASAVLANFFPFYRSASEHAQLASAANRALGVGVLDVRQVRKAYAKFRWQAWFYSLLLGRLRPRAVFVADTGEYSLMRAAQLKGIRFVELQHGIFSPDHPDALPAAALTQSVGDLLLPDVLAVYGRYWQDCLSTSALANLNRIVPCGCAAIEEHRSLRATAQNDCPSVAPLRVLLTAQGFSVSELVRFIQEFLLHWTRPIKFSIKLHPIYDDARSYMILANDERIHILEAGHCMPTHQLIAQSDIHLSISSACHYDALALGVPSIVLGLPGHELMRPLVAMGAVEFADSPDALAAHFESLEMGPRVDASEYFCTYGFVENLSRAAGIRSPNTPSQGA</sequence>
<dbReference type="EMBL" id="JBHEGD010000001">
    <property type="protein sequence ID" value="MFH6597907.1"/>
    <property type="molecule type" value="Genomic_DNA"/>
</dbReference>
<evidence type="ECO:0000313" key="1">
    <source>
        <dbReference type="EMBL" id="MFH6597907.1"/>
    </source>
</evidence>
<evidence type="ECO:0008006" key="3">
    <source>
        <dbReference type="Google" id="ProtNLM"/>
    </source>
</evidence>
<organism evidence="1 2">
    <name type="scientific">Ectopseudomonas khazarica</name>
    <dbReference type="NCBI Taxonomy" id="2502979"/>
    <lineage>
        <taxon>Bacteria</taxon>
        <taxon>Pseudomonadati</taxon>
        <taxon>Pseudomonadota</taxon>
        <taxon>Gammaproteobacteria</taxon>
        <taxon>Pseudomonadales</taxon>
        <taxon>Pseudomonadaceae</taxon>
        <taxon>Ectopseudomonas</taxon>
    </lineage>
</organism>
<proteinExistence type="predicted"/>
<comment type="caution">
    <text evidence="1">The sequence shown here is derived from an EMBL/GenBank/DDBJ whole genome shotgun (WGS) entry which is preliminary data.</text>
</comment>
<reference evidence="1 2" key="1">
    <citation type="submission" date="2024-09" db="EMBL/GenBank/DDBJ databases">
        <title>Elucidation of the Bokeelamides from Bacteria Associated with Moon Snail Egg Collars.</title>
        <authorList>
            <person name="Campbell R."/>
            <person name="Piedl K."/>
            <person name="Mevers E."/>
        </authorList>
    </citation>
    <scope>NUCLEOTIDE SEQUENCE [LARGE SCALE GENOMIC DNA]</scope>
    <source>
        <strain evidence="1 2">EM133</strain>
    </source>
</reference>
<keyword evidence="2" id="KW-1185">Reference proteome</keyword>
<evidence type="ECO:0000313" key="2">
    <source>
        <dbReference type="Proteomes" id="UP001609932"/>
    </source>
</evidence>
<dbReference type="SUPFAM" id="SSF53756">
    <property type="entry name" value="UDP-Glycosyltransferase/glycogen phosphorylase"/>
    <property type="match status" value="1"/>
</dbReference>
<dbReference type="Proteomes" id="UP001609932">
    <property type="component" value="Unassembled WGS sequence"/>
</dbReference>